<dbReference type="CDD" id="cd22326">
    <property type="entry name" value="FAN1-like"/>
    <property type="match status" value="1"/>
</dbReference>
<dbReference type="PANTHER" id="PTHR15749:SF4">
    <property type="entry name" value="FANCONI-ASSOCIATED NUCLEASE 1"/>
    <property type="match status" value="1"/>
</dbReference>
<gene>
    <name evidence="11" type="ORF">M378DRAFT_88810</name>
</gene>
<evidence type="ECO:0000256" key="1">
    <source>
        <dbReference type="ARBA" id="ARBA00000983"/>
    </source>
</evidence>
<accession>A0A0C2W6M5</accession>
<name>A0A0C2W6M5_AMAMK</name>
<evidence type="ECO:0000256" key="6">
    <source>
        <dbReference type="ARBA" id="ARBA00022842"/>
    </source>
</evidence>
<comment type="similarity">
    <text evidence="2 8">Belongs to the FAN1 family.</text>
</comment>
<evidence type="ECO:0000259" key="10">
    <source>
        <dbReference type="SMART" id="SM00990"/>
    </source>
</evidence>
<dbReference type="OrthoDB" id="76364at2759"/>
<evidence type="ECO:0000256" key="9">
    <source>
        <dbReference type="SAM" id="MobiDB-lite"/>
    </source>
</evidence>
<dbReference type="InterPro" id="IPR049132">
    <property type="entry name" value="FAN1-like_euk"/>
</dbReference>
<feature type="region of interest" description="Disordered" evidence="9">
    <location>
        <begin position="419"/>
        <end position="453"/>
    </location>
</feature>
<evidence type="ECO:0000256" key="8">
    <source>
        <dbReference type="RuleBase" id="RU365033"/>
    </source>
</evidence>
<keyword evidence="3 8" id="KW-0540">Nuclease</keyword>
<dbReference type="InParanoid" id="A0A0C2W6M5"/>
<dbReference type="Pfam" id="PF21170">
    <property type="entry name" value="FAN1_TPR"/>
    <property type="match status" value="1"/>
</dbReference>
<dbReference type="GO" id="GO:0005634">
    <property type="term" value="C:nucleus"/>
    <property type="evidence" value="ECO:0007669"/>
    <property type="project" value="UniProtKB-SubCell"/>
</dbReference>
<dbReference type="GO" id="GO:0008409">
    <property type="term" value="F:5'-3' exonuclease activity"/>
    <property type="evidence" value="ECO:0007669"/>
    <property type="project" value="TreeGrafter"/>
</dbReference>
<keyword evidence="5 8" id="KW-0378">Hydrolase</keyword>
<feature type="domain" description="VRR-NUC" evidence="10">
    <location>
        <begin position="789"/>
        <end position="905"/>
    </location>
</feature>
<keyword evidence="4 8" id="KW-0479">Metal-binding</keyword>
<dbReference type="GO" id="GO:0036297">
    <property type="term" value="P:interstrand cross-link repair"/>
    <property type="evidence" value="ECO:0007669"/>
    <property type="project" value="InterPro"/>
</dbReference>
<dbReference type="HOGENOM" id="CLU_005116_0_0_1"/>
<feature type="compositionally biased region" description="Acidic residues" evidence="9">
    <location>
        <begin position="933"/>
        <end position="947"/>
    </location>
</feature>
<protein>
    <recommendedName>
        <fullName evidence="8">Fanconi-associated nuclease</fullName>
        <ecNumber evidence="8">3.1.4.1</ecNumber>
    </recommendedName>
</protein>
<comment type="cofactor">
    <cofactor evidence="8">
        <name>Mg(2+)</name>
        <dbReference type="ChEBI" id="CHEBI:18420"/>
    </cofactor>
    <cofactor evidence="8">
        <name>Mn(2+)</name>
        <dbReference type="ChEBI" id="CHEBI:29035"/>
    </cofactor>
</comment>
<dbReference type="InterPro" id="IPR033315">
    <property type="entry name" value="Fan1-like"/>
</dbReference>
<keyword evidence="8" id="KW-0539">Nucleus</keyword>
<dbReference type="Gene3D" id="3.40.1350.10">
    <property type="match status" value="1"/>
</dbReference>
<dbReference type="InterPro" id="IPR014883">
    <property type="entry name" value="VRR_NUC"/>
</dbReference>
<sequence>MEIHADNQRVKQLIYGGDIYNEEEYESMLDKIDDFPRGTEHGCRRPSLYLRLFEDMINTVYEHESHLLSQSEWDVFATLKCYCYNARYCLVRLVLRKPDQWHALSSLGGYKKEVGEVGLVRAITDLCRPWDEVMNDDYSSNKEDGAGGVKVEQQNTEDLAFLEEEEDVKMALLDAEEAAGPASHTTPRMDQEETCQDGFQQVQLDSFCYDESSMDTTALLSRLSVKQLQDLVKTTKTKPAKSNKPEMIRALLAHAATQSVLDFPESPADGRRRRPPDTCLRQTKLAFEVKTTSKGKGKAVPRNQEQWLVQMVLKILGKCVKVNGDFHRLVRRLHLICFRCTEQPTALLLPALLTSFRKRAYPQYKYMRDKSIWPTRDDLLAYEEALAFEVELEELGSKAAPKVLQSSFRPSTTPIGNILRTPWTPFKTPKDSPLNSNTKQEAEGRTDDIPAPMEAEEEEASVRKAKKIREFLCQRIYPRWKENIEAKANGGCSTRKPGFERFEPGYIYTRMLHHASRCFATLKEYQAEYDLIQDLLGQRFYRRGSRAKWYERRAILQMMYLSKTEGRKRDQDVLRQALVGVKEALVDEDIGIVWRPALFRRLQRLEKMLHVPEEECAPPEAELGQPQRVFVKAIRVMKREGSAPMDTSSRHVNTKNAVGTGGLHSYFTPKREVRDTEEFLAQEDGKEHSVPKMPKTPSWKGKSLWVGRDNEEVHVEIRVLQYYESLGFKGLHSETRILTTIFSLLFWDIIFADVPGSFETPYQTAPLDLAEDTFYYARKDMIEQRLEEIHDGKAKEILERHDDEHREKQTMCIGLRWDICEKKDLVEILECLGGHTLSLVCRLFCEDYGGRSSGVPDLVIWDADQGVCKFVEVKGPGDRPQENQKLWFDSLLRAGANVEICHVIDINAAPKEKSKTPNTRRKRKAQSLSTPAEENDEHDQQLNDDEWVPPTDHHPPSDVVGRLPKRKRKKTVDDELPSYFPPVTQSRLARKELDLPQPSFILETPCKRKKGQEGSFSRGI</sequence>
<evidence type="ECO:0000256" key="3">
    <source>
        <dbReference type="ARBA" id="ARBA00022722"/>
    </source>
</evidence>
<dbReference type="AlphaFoldDB" id="A0A0C2W6M5"/>
<dbReference type="STRING" id="946122.A0A0C2W6M5"/>
<dbReference type="SMART" id="SM00990">
    <property type="entry name" value="VRR_NUC"/>
    <property type="match status" value="1"/>
</dbReference>
<dbReference type="EMBL" id="KN818399">
    <property type="protein sequence ID" value="KIL56797.1"/>
    <property type="molecule type" value="Genomic_DNA"/>
</dbReference>
<evidence type="ECO:0000313" key="11">
    <source>
        <dbReference type="EMBL" id="KIL56797.1"/>
    </source>
</evidence>
<evidence type="ECO:0000256" key="2">
    <source>
        <dbReference type="ARBA" id="ARBA00005533"/>
    </source>
</evidence>
<dbReference type="PANTHER" id="PTHR15749">
    <property type="entry name" value="FANCONI-ASSOCIATED NUCLEASE 1"/>
    <property type="match status" value="1"/>
</dbReference>
<dbReference type="Pfam" id="PF08774">
    <property type="entry name" value="VRR_NUC"/>
    <property type="match status" value="1"/>
</dbReference>
<dbReference type="EC" id="3.1.4.1" evidence="8"/>
<comment type="function">
    <text evidence="8">Nuclease required for the repair of DNA interstrand cross-links (ICL). Acts as a 5'-3' exonuclease that anchors at a cut end of DNA and cleaves DNA successively at every third nucleotide, allowing to excise an ICL from one strand through flanking incisions.</text>
</comment>
<comment type="catalytic activity">
    <reaction evidence="1 8">
        <text>Hydrolytically removes 5'-nucleotides successively from the 3'-hydroxy termini of 3'-hydroxy-terminated oligonucleotides.</text>
        <dbReference type="EC" id="3.1.4.1"/>
    </reaction>
</comment>
<reference evidence="11 12" key="1">
    <citation type="submission" date="2014-04" db="EMBL/GenBank/DDBJ databases">
        <title>Evolutionary Origins and Diversification of the Mycorrhizal Mutualists.</title>
        <authorList>
            <consortium name="DOE Joint Genome Institute"/>
            <consortium name="Mycorrhizal Genomics Consortium"/>
            <person name="Kohler A."/>
            <person name="Kuo A."/>
            <person name="Nagy L.G."/>
            <person name="Floudas D."/>
            <person name="Copeland A."/>
            <person name="Barry K.W."/>
            <person name="Cichocki N."/>
            <person name="Veneault-Fourrey C."/>
            <person name="LaButti K."/>
            <person name="Lindquist E.A."/>
            <person name="Lipzen A."/>
            <person name="Lundell T."/>
            <person name="Morin E."/>
            <person name="Murat C."/>
            <person name="Riley R."/>
            <person name="Ohm R."/>
            <person name="Sun H."/>
            <person name="Tunlid A."/>
            <person name="Henrissat B."/>
            <person name="Grigoriev I.V."/>
            <person name="Hibbett D.S."/>
            <person name="Martin F."/>
        </authorList>
    </citation>
    <scope>NUCLEOTIDE SEQUENCE [LARGE SCALE GENOMIC DNA]</scope>
    <source>
        <strain evidence="11 12">Koide BX008</strain>
    </source>
</reference>
<dbReference type="FunCoup" id="A0A0C2W6M5">
    <property type="interactions" value="319"/>
</dbReference>
<evidence type="ECO:0000313" key="12">
    <source>
        <dbReference type="Proteomes" id="UP000054549"/>
    </source>
</evidence>
<evidence type="ECO:0000256" key="7">
    <source>
        <dbReference type="ARBA" id="ARBA00023211"/>
    </source>
</evidence>
<dbReference type="GO" id="GO:0004528">
    <property type="term" value="F:phosphodiesterase I activity"/>
    <property type="evidence" value="ECO:0007669"/>
    <property type="project" value="UniProtKB-EC"/>
</dbReference>
<keyword evidence="6 8" id="KW-0460">Magnesium</keyword>
<evidence type="ECO:0000256" key="4">
    <source>
        <dbReference type="ARBA" id="ARBA00022723"/>
    </source>
</evidence>
<evidence type="ECO:0000256" key="5">
    <source>
        <dbReference type="ARBA" id="ARBA00022801"/>
    </source>
</evidence>
<dbReference type="InterPro" id="IPR049126">
    <property type="entry name" value="FAN1-like_TPR"/>
</dbReference>
<dbReference type="GO" id="GO:0017108">
    <property type="term" value="F:5'-flap endonuclease activity"/>
    <property type="evidence" value="ECO:0007669"/>
    <property type="project" value="TreeGrafter"/>
</dbReference>
<organism evidence="11 12">
    <name type="scientific">Amanita muscaria (strain Koide BX008)</name>
    <dbReference type="NCBI Taxonomy" id="946122"/>
    <lineage>
        <taxon>Eukaryota</taxon>
        <taxon>Fungi</taxon>
        <taxon>Dikarya</taxon>
        <taxon>Basidiomycota</taxon>
        <taxon>Agaricomycotina</taxon>
        <taxon>Agaricomycetes</taxon>
        <taxon>Agaricomycetidae</taxon>
        <taxon>Agaricales</taxon>
        <taxon>Pluteineae</taxon>
        <taxon>Amanitaceae</taxon>
        <taxon>Amanita</taxon>
    </lineage>
</organism>
<keyword evidence="12" id="KW-1185">Reference proteome</keyword>
<keyword evidence="7 8" id="KW-0464">Manganese</keyword>
<dbReference type="InterPro" id="IPR011856">
    <property type="entry name" value="tRNA_endonuc-like_dom_sf"/>
</dbReference>
<dbReference type="GO" id="GO:0046872">
    <property type="term" value="F:metal ion binding"/>
    <property type="evidence" value="ECO:0007669"/>
    <property type="project" value="UniProtKB-KW"/>
</dbReference>
<keyword evidence="8" id="KW-0234">DNA repair</keyword>
<proteinExistence type="inferred from homology"/>
<keyword evidence="8" id="KW-0227">DNA damage</keyword>
<comment type="subcellular location">
    <subcellularLocation>
        <location evidence="8">Nucleus</location>
    </subcellularLocation>
</comment>
<dbReference type="Proteomes" id="UP000054549">
    <property type="component" value="Unassembled WGS sequence"/>
</dbReference>
<feature type="region of interest" description="Disordered" evidence="9">
    <location>
        <begin position="911"/>
        <end position="992"/>
    </location>
</feature>
<dbReference type="GO" id="GO:0070336">
    <property type="term" value="F:flap-structured DNA binding"/>
    <property type="evidence" value="ECO:0007669"/>
    <property type="project" value="TreeGrafter"/>
</dbReference>